<keyword evidence="3" id="KW-1185">Reference proteome</keyword>
<evidence type="ECO:0000256" key="1">
    <source>
        <dbReference type="SAM" id="MobiDB-lite"/>
    </source>
</evidence>
<comment type="caution">
    <text evidence="2">The sequence shown here is derived from an EMBL/GenBank/DDBJ whole genome shotgun (WGS) entry which is preliminary data.</text>
</comment>
<dbReference type="Proteomes" id="UP000050525">
    <property type="component" value="Unassembled WGS sequence"/>
</dbReference>
<protein>
    <submittedName>
        <fullName evidence="2">Uncharacterized protein</fullName>
    </submittedName>
</protein>
<proteinExistence type="predicted"/>
<name>A0A151N0G7_ALLMI</name>
<organism evidence="2 3">
    <name type="scientific">Alligator mississippiensis</name>
    <name type="common">American alligator</name>
    <dbReference type="NCBI Taxonomy" id="8496"/>
    <lineage>
        <taxon>Eukaryota</taxon>
        <taxon>Metazoa</taxon>
        <taxon>Chordata</taxon>
        <taxon>Craniata</taxon>
        <taxon>Vertebrata</taxon>
        <taxon>Euteleostomi</taxon>
        <taxon>Archelosauria</taxon>
        <taxon>Archosauria</taxon>
        <taxon>Crocodylia</taxon>
        <taxon>Alligatoridae</taxon>
        <taxon>Alligatorinae</taxon>
        <taxon>Alligator</taxon>
    </lineage>
</organism>
<evidence type="ECO:0000313" key="3">
    <source>
        <dbReference type="Proteomes" id="UP000050525"/>
    </source>
</evidence>
<sequence length="89" mass="9474">MLSGVQLLHWTSLRMGSSSSSSYQPASDTQSSTSNRPQQRVAGFHSEHSPGPILYSLPPASARIWRVHLVASLLASPISAAQWSTGGNV</sequence>
<gene>
    <name evidence="2" type="ORF">Y1Q_0022445</name>
</gene>
<feature type="compositionally biased region" description="Low complexity" evidence="1">
    <location>
        <begin position="14"/>
        <end position="32"/>
    </location>
</feature>
<dbReference type="AlphaFoldDB" id="A0A151N0G7"/>
<dbReference type="EMBL" id="AKHW03004278">
    <property type="protein sequence ID" value="KYO30227.1"/>
    <property type="molecule type" value="Genomic_DNA"/>
</dbReference>
<reference evidence="2 3" key="1">
    <citation type="journal article" date="2012" name="Genome Biol.">
        <title>Sequencing three crocodilian genomes to illuminate the evolution of archosaurs and amniotes.</title>
        <authorList>
            <person name="St John J.A."/>
            <person name="Braun E.L."/>
            <person name="Isberg S.R."/>
            <person name="Miles L.G."/>
            <person name="Chong A.Y."/>
            <person name="Gongora J."/>
            <person name="Dalzell P."/>
            <person name="Moran C."/>
            <person name="Bed'hom B."/>
            <person name="Abzhanov A."/>
            <person name="Burgess S.C."/>
            <person name="Cooksey A.M."/>
            <person name="Castoe T.A."/>
            <person name="Crawford N.G."/>
            <person name="Densmore L.D."/>
            <person name="Drew J.C."/>
            <person name="Edwards S.V."/>
            <person name="Faircloth B.C."/>
            <person name="Fujita M.K."/>
            <person name="Greenwold M.J."/>
            <person name="Hoffmann F.G."/>
            <person name="Howard J.M."/>
            <person name="Iguchi T."/>
            <person name="Janes D.E."/>
            <person name="Khan S.Y."/>
            <person name="Kohno S."/>
            <person name="de Koning A.J."/>
            <person name="Lance S.L."/>
            <person name="McCarthy F.M."/>
            <person name="McCormack J.E."/>
            <person name="Merchant M.E."/>
            <person name="Peterson D.G."/>
            <person name="Pollock D.D."/>
            <person name="Pourmand N."/>
            <person name="Raney B.J."/>
            <person name="Roessler K.A."/>
            <person name="Sanford J.R."/>
            <person name="Sawyer R.H."/>
            <person name="Schmidt C.J."/>
            <person name="Triplett E.W."/>
            <person name="Tuberville T.D."/>
            <person name="Venegas-Anaya M."/>
            <person name="Howard J.T."/>
            <person name="Jarvis E.D."/>
            <person name="Guillette L.J.Jr."/>
            <person name="Glenn T.C."/>
            <person name="Green R.E."/>
            <person name="Ray D.A."/>
        </authorList>
    </citation>
    <scope>NUCLEOTIDE SEQUENCE [LARGE SCALE GENOMIC DNA]</scope>
    <source>
        <strain evidence="2">KSC_2009_1</strain>
    </source>
</reference>
<accession>A0A151N0G7</accession>
<feature type="region of interest" description="Disordered" evidence="1">
    <location>
        <begin position="14"/>
        <end position="47"/>
    </location>
</feature>
<evidence type="ECO:0000313" key="2">
    <source>
        <dbReference type="EMBL" id="KYO30227.1"/>
    </source>
</evidence>